<keyword evidence="1" id="KW-0472">Membrane</keyword>
<dbReference type="PhylomeDB" id="B4J6G4"/>
<accession>B4J6G4</accession>
<dbReference type="STRING" id="7222.B4J6G4"/>
<name>B4J6G4_DROGR</name>
<keyword evidence="1" id="KW-1133">Transmembrane helix</keyword>
<keyword evidence="1" id="KW-0812">Transmembrane</keyword>
<dbReference type="eggNOG" id="KOG0619">
    <property type="taxonomic scope" value="Eukaryota"/>
</dbReference>
<evidence type="ECO:0000313" key="2">
    <source>
        <dbReference type="EMBL" id="EDW01965.1"/>
    </source>
</evidence>
<reference evidence="2 3" key="1">
    <citation type="journal article" date="2007" name="Nature">
        <title>Evolution of genes and genomes on the Drosophila phylogeny.</title>
        <authorList>
            <consortium name="Drosophila 12 Genomes Consortium"/>
            <person name="Clark A.G."/>
            <person name="Eisen M.B."/>
            <person name="Smith D.R."/>
            <person name="Bergman C.M."/>
            <person name="Oliver B."/>
            <person name="Markow T.A."/>
            <person name="Kaufman T.C."/>
            <person name="Kellis M."/>
            <person name="Gelbart W."/>
            <person name="Iyer V.N."/>
            <person name="Pollard D.A."/>
            <person name="Sackton T.B."/>
            <person name="Larracuente A.M."/>
            <person name="Singh N.D."/>
            <person name="Abad J.P."/>
            <person name="Abt D.N."/>
            <person name="Adryan B."/>
            <person name="Aguade M."/>
            <person name="Akashi H."/>
            <person name="Anderson W.W."/>
            <person name="Aquadro C.F."/>
            <person name="Ardell D.H."/>
            <person name="Arguello R."/>
            <person name="Artieri C.G."/>
            <person name="Barbash D.A."/>
            <person name="Barker D."/>
            <person name="Barsanti P."/>
            <person name="Batterham P."/>
            <person name="Batzoglou S."/>
            <person name="Begun D."/>
            <person name="Bhutkar A."/>
            <person name="Blanco E."/>
            <person name="Bosak S.A."/>
            <person name="Bradley R.K."/>
            <person name="Brand A.D."/>
            <person name="Brent M.R."/>
            <person name="Brooks A.N."/>
            <person name="Brown R.H."/>
            <person name="Butlin R.K."/>
            <person name="Caggese C."/>
            <person name="Calvi B.R."/>
            <person name="Bernardo de Carvalho A."/>
            <person name="Caspi A."/>
            <person name="Castrezana S."/>
            <person name="Celniker S.E."/>
            <person name="Chang J.L."/>
            <person name="Chapple C."/>
            <person name="Chatterji S."/>
            <person name="Chinwalla A."/>
            <person name="Civetta A."/>
            <person name="Clifton S.W."/>
            <person name="Comeron J.M."/>
            <person name="Costello J.C."/>
            <person name="Coyne J.A."/>
            <person name="Daub J."/>
            <person name="David R.G."/>
            <person name="Delcher A.L."/>
            <person name="Delehaunty K."/>
            <person name="Do C.B."/>
            <person name="Ebling H."/>
            <person name="Edwards K."/>
            <person name="Eickbush T."/>
            <person name="Evans J.D."/>
            <person name="Filipski A."/>
            <person name="Findeiss S."/>
            <person name="Freyhult E."/>
            <person name="Fulton L."/>
            <person name="Fulton R."/>
            <person name="Garcia A.C."/>
            <person name="Gardiner A."/>
            <person name="Garfield D.A."/>
            <person name="Garvin B.E."/>
            <person name="Gibson G."/>
            <person name="Gilbert D."/>
            <person name="Gnerre S."/>
            <person name="Godfrey J."/>
            <person name="Good R."/>
            <person name="Gotea V."/>
            <person name="Gravely B."/>
            <person name="Greenberg A.J."/>
            <person name="Griffiths-Jones S."/>
            <person name="Gross S."/>
            <person name="Guigo R."/>
            <person name="Gustafson E.A."/>
            <person name="Haerty W."/>
            <person name="Hahn M.W."/>
            <person name="Halligan D.L."/>
            <person name="Halpern A.L."/>
            <person name="Halter G.M."/>
            <person name="Han M.V."/>
            <person name="Heger A."/>
            <person name="Hillier L."/>
            <person name="Hinrichs A.S."/>
            <person name="Holmes I."/>
            <person name="Hoskins R.A."/>
            <person name="Hubisz M.J."/>
            <person name="Hultmark D."/>
            <person name="Huntley M.A."/>
            <person name="Jaffe D.B."/>
            <person name="Jagadeeshan S."/>
            <person name="Jeck W.R."/>
            <person name="Johnson J."/>
            <person name="Jones C.D."/>
            <person name="Jordan W.C."/>
            <person name="Karpen G.H."/>
            <person name="Kataoka E."/>
            <person name="Keightley P.D."/>
            <person name="Kheradpour P."/>
            <person name="Kirkness E.F."/>
            <person name="Koerich L.B."/>
            <person name="Kristiansen K."/>
            <person name="Kudrna D."/>
            <person name="Kulathinal R.J."/>
            <person name="Kumar S."/>
            <person name="Kwok R."/>
            <person name="Lander E."/>
            <person name="Langley C.H."/>
            <person name="Lapoint R."/>
            <person name="Lazzaro B.P."/>
            <person name="Lee S.J."/>
            <person name="Levesque L."/>
            <person name="Li R."/>
            <person name="Lin C.F."/>
            <person name="Lin M.F."/>
            <person name="Lindblad-Toh K."/>
            <person name="Llopart A."/>
            <person name="Long M."/>
            <person name="Low L."/>
            <person name="Lozovsky E."/>
            <person name="Lu J."/>
            <person name="Luo M."/>
            <person name="Machado C.A."/>
            <person name="Makalowski W."/>
            <person name="Marzo M."/>
            <person name="Matsuda M."/>
            <person name="Matzkin L."/>
            <person name="McAllister B."/>
            <person name="McBride C.S."/>
            <person name="McKernan B."/>
            <person name="McKernan K."/>
            <person name="Mendez-Lago M."/>
            <person name="Minx P."/>
            <person name="Mollenhauer M.U."/>
            <person name="Montooth K."/>
            <person name="Mount S.M."/>
            <person name="Mu X."/>
            <person name="Myers E."/>
            <person name="Negre B."/>
            <person name="Newfeld S."/>
            <person name="Nielsen R."/>
            <person name="Noor M.A."/>
            <person name="O'Grady P."/>
            <person name="Pachter L."/>
            <person name="Papaceit M."/>
            <person name="Parisi M.J."/>
            <person name="Parisi M."/>
            <person name="Parts L."/>
            <person name="Pedersen J.S."/>
            <person name="Pesole G."/>
            <person name="Phillippy A.M."/>
            <person name="Ponting C.P."/>
            <person name="Pop M."/>
            <person name="Porcelli D."/>
            <person name="Powell J.R."/>
            <person name="Prohaska S."/>
            <person name="Pruitt K."/>
            <person name="Puig M."/>
            <person name="Quesneville H."/>
            <person name="Ram K.R."/>
            <person name="Rand D."/>
            <person name="Rasmussen M.D."/>
            <person name="Reed L.K."/>
            <person name="Reenan R."/>
            <person name="Reily A."/>
            <person name="Remington K.A."/>
            <person name="Rieger T.T."/>
            <person name="Ritchie M.G."/>
            <person name="Robin C."/>
            <person name="Rogers Y.H."/>
            <person name="Rohde C."/>
            <person name="Rozas J."/>
            <person name="Rubenfield M.J."/>
            <person name="Ruiz A."/>
            <person name="Russo S."/>
            <person name="Salzberg S.L."/>
            <person name="Sanchez-Gracia A."/>
            <person name="Saranga D.J."/>
            <person name="Sato H."/>
            <person name="Schaeffer S.W."/>
            <person name="Schatz M.C."/>
            <person name="Schlenke T."/>
            <person name="Schwartz R."/>
            <person name="Segarra C."/>
            <person name="Singh R.S."/>
            <person name="Sirot L."/>
            <person name="Sirota M."/>
            <person name="Sisneros N.B."/>
            <person name="Smith C.D."/>
            <person name="Smith T.F."/>
            <person name="Spieth J."/>
            <person name="Stage D.E."/>
            <person name="Stark A."/>
            <person name="Stephan W."/>
            <person name="Strausberg R.L."/>
            <person name="Strempel S."/>
            <person name="Sturgill D."/>
            <person name="Sutton G."/>
            <person name="Sutton G.G."/>
            <person name="Tao W."/>
            <person name="Teichmann S."/>
            <person name="Tobari Y.N."/>
            <person name="Tomimura Y."/>
            <person name="Tsolas J.M."/>
            <person name="Valente V.L."/>
            <person name="Venter E."/>
            <person name="Venter J.C."/>
            <person name="Vicario S."/>
            <person name="Vieira F.G."/>
            <person name="Vilella A.J."/>
            <person name="Villasante A."/>
            <person name="Walenz B."/>
            <person name="Wang J."/>
            <person name="Wasserman M."/>
            <person name="Watts T."/>
            <person name="Wilson D."/>
            <person name="Wilson R.K."/>
            <person name="Wing R.A."/>
            <person name="Wolfner M.F."/>
            <person name="Wong A."/>
            <person name="Wong G.K."/>
            <person name="Wu C.I."/>
            <person name="Wu G."/>
            <person name="Yamamoto D."/>
            <person name="Yang H.P."/>
            <person name="Yang S.P."/>
            <person name="Yorke J.A."/>
            <person name="Yoshida K."/>
            <person name="Zdobnov E."/>
            <person name="Zhang P."/>
            <person name="Zhang Y."/>
            <person name="Zimin A.V."/>
            <person name="Baldwin J."/>
            <person name="Abdouelleil A."/>
            <person name="Abdulkadir J."/>
            <person name="Abebe A."/>
            <person name="Abera B."/>
            <person name="Abreu J."/>
            <person name="Acer S.C."/>
            <person name="Aftuck L."/>
            <person name="Alexander A."/>
            <person name="An P."/>
            <person name="Anderson E."/>
            <person name="Anderson S."/>
            <person name="Arachi H."/>
            <person name="Azer M."/>
            <person name="Bachantsang P."/>
            <person name="Barry A."/>
            <person name="Bayul T."/>
            <person name="Berlin A."/>
            <person name="Bessette D."/>
            <person name="Bloom T."/>
            <person name="Blye J."/>
            <person name="Boguslavskiy L."/>
            <person name="Bonnet C."/>
            <person name="Boukhgalter B."/>
            <person name="Bourzgui I."/>
            <person name="Brown A."/>
            <person name="Cahill P."/>
            <person name="Channer S."/>
            <person name="Cheshatsang Y."/>
            <person name="Chuda L."/>
            <person name="Citroen M."/>
            <person name="Collymore A."/>
            <person name="Cooke P."/>
            <person name="Costello M."/>
            <person name="D'Aco K."/>
            <person name="Daza R."/>
            <person name="De Haan G."/>
            <person name="DeGray S."/>
            <person name="DeMaso C."/>
            <person name="Dhargay N."/>
            <person name="Dooley K."/>
            <person name="Dooley E."/>
            <person name="Doricent M."/>
            <person name="Dorje P."/>
            <person name="Dorjee K."/>
            <person name="Dupes A."/>
            <person name="Elong R."/>
            <person name="Falk J."/>
            <person name="Farina A."/>
            <person name="Faro S."/>
            <person name="Ferguson D."/>
            <person name="Fisher S."/>
            <person name="Foley C.D."/>
            <person name="Franke A."/>
            <person name="Friedrich D."/>
            <person name="Gadbois L."/>
            <person name="Gearin G."/>
            <person name="Gearin C.R."/>
            <person name="Giannoukos G."/>
            <person name="Goode T."/>
            <person name="Graham J."/>
            <person name="Grandbois E."/>
            <person name="Grewal S."/>
            <person name="Gyaltsen K."/>
            <person name="Hafez N."/>
            <person name="Hagos B."/>
            <person name="Hall J."/>
            <person name="Henson C."/>
            <person name="Hollinger A."/>
            <person name="Honan T."/>
            <person name="Huard M.D."/>
            <person name="Hughes L."/>
            <person name="Hurhula B."/>
            <person name="Husby M.E."/>
            <person name="Kamat A."/>
            <person name="Kanga B."/>
            <person name="Kashin S."/>
            <person name="Khazanovich D."/>
            <person name="Kisner P."/>
            <person name="Lance K."/>
            <person name="Lara M."/>
            <person name="Lee W."/>
            <person name="Lennon N."/>
            <person name="Letendre F."/>
            <person name="LeVine R."/>
            <person name="Lipovsky A."/>
            <person name="Liu X."/>
            <person name="Liu J."/>
            <person name="Liu S."/>
            <person name="Lokyitsang T."/>
            <person name="Lokyitsang Y."/>
            <person name="Lubonja R."/>
            <person name="Lui A."/>
            <person name="MacDonald P."/>
            <person name="Magnisalis V."/>
            <person name="Maru K."/>
            <person name="Matthews C."/>
            <person name="McCusker W."/>
            <person name="McDonough S."/>
            <person name="Mehta T."/>
            <person name="Meldrim J."/>
            <person name="Meneus L."/>
            <person name="Mihai O."/>
            <person name="Mihalev A."/>
            <person name="Mihova T."/>
            <person name="Mittelman R."/>
            <person name="Mlenga V."/>
            <person name="Montmayeur A."/>
            <person name="Mulrain L."/>
            <person name="Navidi A."/>
            <person name="Naylor J."/>
            <person name="Negash T."/>
            <person name="Nguyen T."/>
            <person name="Nguyen N."/>
            <person name="Nicol R."/>
            <person name="Norbu C."/>
            <person name="Norbu N."/>
            <person name="Novod N."/>
            <person name="O'Neill B."/>
            <person name="Osman S."/>
            <person name="Markiewicz E."/>
            <person name="Oyono O.L."/>
            <person name="Patti C."/>
            <person name="Phunkhang P."/>
            <person name="Pierre F."/>
            <person name="Priest M."/>
            <person name="Raghuraman S."/>
            <person name="Rege F."/>
            <person name="Reyes R."/>
            <person name="Rise C."/>
            <person name="Rogov P."/>
            <person name="Ross K."/>
            <person name="Ryan E."/>
            <person name="Settipalli S."/>
            <person name="Shea T."/>
            <person name="Sherpa N."/>
            <person name="Shi L."/>
            <person name="Shih D."/>
            <person name="Sparrow T."/>
            <person name="Spaulding J."/>
            <person name="Stalker J."/>
            <person name="Stange-Thomann N."/>
            <person name="Stavropoulos S."/>
            <person name="Stone C."/>
            <person name="Strader C."/>
            <person name="Tesfaye S."/>
            <person name="Thomson T."/>
            <person name="Thoulutsang Y."/>
            <person name="Thoulutsang D."/>
            <person name="Topham K."/>
            <person name="Topping I."/>
            <person name="Tsamla T."/>
            <person name="Vassiliev H."/>
            <person name="Vo A."/>
            <person name="Wangchuk T."/>
            <person name="Wangdi T."/>
            <person name="Weiand M."/>
            <person name="Wilkinson J."/>
            <person name="Wilson A."/>
            <person name="Yadav S."/>
            <person name="Young G."/>
            <person name="Yu Q."/>
            <person name="Zembek L."/>
            <person name="Zhong D."/>
            <person name="Zimmer A."/>
            <person name="Zwirko Z."/>
            <person name="Jaffe D.B."/>
            <person name="Alvarez P."/>
            <person name="Brockman W."/>
            <person name="Butler J."/>
            <person name="Chin C."/>
            <person name="Gnerre S."/>
            <person name="Grabherr M."/>
            <person name="Kleber M."/>
            <person name="Mauceli E."/>
            <person name="MacCallum I."/>
        </authorList>
    </citation>
    <scope>NUCLEOTIDE SEQUENCE [LARGE SCALE GENOMIC DNA]</scope>
    <source>
        <strain evidence="3">Tucson 15287-2541.00</strain>
    </source>
</reference>
<evidence type="ECO:0000313" key="3">
    <source>
        <dbReference type="Proteomes" id="UP000001070"/>
    </source>
</evidence>
<proteinExistence type="predicted"/>
<dbReference type="InParanoid" id="B4J6G4"/>
<dbReference type="EMBL" id="CH916367">
    <property type="protein sequence ID" value="EDW01965.1"/>
    <property type="molecule type" value="Genomic_DNA"/>
</dbReference>
<dbReference type="HOGENOM" id="CLU_1385484_0_0_1"/>
<organism evidence="3">
    <name type="scientific">Drosophila grimshawi</name>
    <name type="common">Hawaiian fruit fly</name>
    <name type="synonym">Idiomyia grimshawi</name>
    <dbReference type="NCBI Taxonomy" id="7222"/>
    <lineage>
        <taxon>Eukaryota</taxon>
        <taxon>Metazoa</taxon>
        <taxon>Ecdysozoa</taxon>
        <taxon>Arthropoda</taxon>
        <taxon>Hexapoda</taxon>
        <taxon>Insecta</taxon>
        <taxon>Pterygota</taxon>
        <taxon>Neoptera</taxon>
        <taxon>Endopterygota</taxon>
        <taxon>Diptera</taxon>
        <taxon>Brachycera</taxon>
        <taxon>Muscomorpha</taxon>
        <taxon>Ephydroidea</taxon>
        <taxon>Drosophilidae</taxon>
        <taxon>Drosophila</taxon>
        <taxon>Hawaiian Drosophila</taxon>
    </lineage>
</organism>
<protein>
    <submittedName>
        <fullName evidence="2">GH20160</fullName>
    </submittedName>
</protein>
<sequence>MPLETTSENKYGQVECVNALKETVSTVMIFYNAEIAFSDYTESALTITITQLLEPWTLIYFENPTITSEVEKHDDDVNQSAQTTLYIKDLSCGTSYVFCLMVEENRTSPFNCRSHQTLPCAILRLSWFAANSSLIIGLSIGGILLSVLIGLFAMYGVLWLRPHWLYGSKRLLRSESESHRMLLLPRSCEKDHYGAAA</sequence>
<dbReference type="OrthoDB" id="26525at2759"/>
<keyword evidence="3" id="KW-1185">Reference proteome</keyword>
<dbReference type="AlphaFoldDB" id="B4J6G4"/>
<dbReference type="Proteomes" id="UP000001070">
    <property type="component" value="Unassembled WGS sequence"/>
</dbReference>
<gene>
    <name evidence="2" type="primary">Dgri\GH20160</name>
    <name evidence="2" type="ORF">Dgri_GH20160</name>
</gene>
<feature type="transmembrane region" description="Helical" evidence="1">
    <location>
        <begin position="134"/>
        <end position="160"/>
    </location>
</feature>
<evidence type="ECO:0000256" key="1">
    <source>
        <dbReference type="SAM" id="Phobius"/>
    </source>
</evidence>